<keyword evidence="1" id="KW-1133">Transmembrane helix</keyword>
<dbReference type="EMBL" id="LSDC01000023">
    <property type="protein sequence ID" value="KXB62249.1"/>
    <property type="molecule type" value="Genomic_DNA"/>
</dbReference>
<keyword evidence="1" id="KW-0472">Membrane</keyword>
<protein>
    <submittedName>
        <fullName evidence="2">Branched-chain amino acid transport protein</fullName>
    </submittedName>
</protein>
<evidence type="ECO:0000313" key="3">
    <source>
        <dbReference type="Proteomes" id="UP000070355"/>
    </source>
</evidence>
<dbReference type="PATRIC" id="fig|1379.3.peg.421"/>
<feature type="transmembrane region" description="Helical" evidence="1">
    <location>
        <begin position="6"/>
        <end position="29"/>
    </location>
</feature>
<gene>
    <name evidence="2" type="ORF">HMPREF3186_00424</name>
</gene>
<dbReference type="AlphaFoldDB" id="A0A134A3L1"/>
<feature type="transmembrane region" description="Helical" evidence="1">
    <location>
        <begin position="41"/>
        <end position="60"/>
    </location>
</feature>
<dbReference type="OrthoDB" id="7870017at2"/>
<sequence>MLSTNYIILTILGCAIVTWLSRVLPFVLLKKFDLPKPVIEYLSFVPIVIMSALWFDSLFIQKIGEFPRINYENLLASLPTVLSAIISKSLLVIVVVGIVSLAIIRIVF</sequence>
<dbReference type="InterPro" id="IPR008407">
    <property type="entry name" value="Brnchd-chn_aa_trnsp_AzlD"/>
</dbReference>
<feature type="transmembrane region" description="Helical" evidence="1">
    <location>
        <begin position="80"/>
        <end position="104"/>
    </location>
</feature>
<evidence type="ECO:0000313" key="2">
    <source>
        <dbReference type="EMBL" id="KXB62249.1"/>
    </source>
</evidence>
<dbReference type="Pfam" id="PF05437">
    <property type="entry name" value="AzlD"/>
    <property type="match status" value="1"/>
</dbReference>
<accession>A0A134A3L1</accession>
<dbReference type="RefSeq" id="WP_060913707.1">
    <property type="nucleotide sequence ID" value="NZ_JAGZGJ010000007.1"/>
</dbReference>
<organism evidence="2 3">
    <name type="scientific">Gemella haemolysans</name>
    <dbReference type="NCBI Taxonomy" id="1379"/>
    <lineage>
        <taxon>Bacteria</taxon>
        <taxon>Bacillati</taxon>
        <taxon>Bacillota</taxon>
        <taxon>Bacilli</taxon>
        <taxon>Bacillales</taxon>
        <taxon>Gemellaceae</taxon>
        <taxon>Gemella</taxon>
    </lineage>
</organism>
<dbReference type="Proteomes" id="UP000070355">
    <property type="component" value="Unassembled WGS sequence"/>
</dbReference>
<comment type="caution">
    <text evidence="2">The sequence shown here is derived from an EMBL/GenBank/DDBJ whole genome shotgun (WGS) entry which is preliminary data.</text>
</comment>
<name>A0A134A3L1_9BACL</name>
<evidence type="ECO:0000256" key="1">
    <source>
        <dbReference type="SAM" id="Phobius"/>
    </source>
</evidence>
<reference evidence="3" key="1">
    <citation type="submission" date="2016-01" db="EMBL/GenBank/DDBJ databases">
        <authorList>
            <person name="Mitreva M."/>
            <person name="Pepin K.H."/>
            <person name="Mihindukulasuriya K.A."/>
            <person name="Fulton R."/>
            <person name="Fronick C."/>
            <person name="O'Laughlin M."/>
            <person name="Miner T."/>
            <person name="Herter B."/>
            <person name="Rosa B.A."/>
            <person name="Cordes M."/>
            <person name="Tomlinson C."/>
            <person name="Wollam A."/>
            <person name="Palsikar V.B."/>
            <person name="Mardis E.R."/>
            <person name="Wilson R.K."/>
        </authorList>
    </citation>
    <scope>NUCLEOTIDE SEQUENCE [LARGE SCALE GENOMIC DNA]</scope>
    <source>
        <strain evidence="3">DNF01167</strain>
    </source>
</reference>
<proteinExistence type="predicted"/>
<dbReference type="STRING" id="1379.HMPREF3186_00424"/>
<keyword evidence="1" id="KW-0812">Transmembrane</keyword>